<proteinExistence type="predicted"/>
<dbReference type="Proteomes" id="UP000623958">
    <property type="component" value="Unassembled WGS sequence"/>
</dbReference>
<gene>
    <name evidence="1" type="ORF">GCM10009090_36830</name>
</gene>
<dbReference type="Pfam" id="PF11528">
    <property type="entry name" value="DUF3224"/>
    <property type="match status" value="1"/>
</dbReference>
<dbReference type="SUPFAM" id="SSF159238">
    <property type="entry name" value="SO1590-like"/>
    <property type="match status" value="1"/>
</dbReference>
<dbReference type="EMBL" id="BNBA01000050">
    <property type="protein sequence ID" value="GHH60898.1"/>
    <property type="molecule type" value="Genomic_DNA"/>
</dbReference>
<reference evidence="1" key="1">
    <citation type="journal article" date="2014" name="Int. J. Syst. Evol. Microbiol.">
        <title>Complete genome sequence of Corynebacterium casei LMG S-19264T (=DSM 44701T), isolated from a smear-ripened cheese.</title>
        <authorList>
            <consortium name="US DOE Joint Genome Institute (JGI-PGF)"/>
            <person name="Walter F."/>
            <person name="Albersmeier A."/>
            <person name="Kalinowski J."/>
            <person name="Ruckert C."/>
        </authorList>
    </citation>
    <scope>NUCLEOTIDE SEQUENCE</scope>
    <source>
        <strain evidence="1">JCM 13306</strain>
    </source>
</reference>
<keyword evidence="2" id="KW-1185">Reference proteome</keyword>
<evidence type="ECO:0000313" key="2">
    <source>
        <dbReference type="Proteomes" id="UP000623958"/>
    </source>
</evidence>
<dbReference type="AlphaFoldDB" id="A0A919FC87"/>
<protein>
    <recommendedName>
        <fullName evidence="3">DUF3224 domain-containing protein</fullName>
    </recommendedName>
</protein>
<evidence type="ECO:0000313" key="1">
    <source>
        <dbReference type="EMBL" id="GHH60898.1"/>
    </source>
</evidence>
<dbReference type="Gene3D" id="2.40.350.10">
    <property type="entry name" value="SO1590-like"/>
    <property type="match status" value="1"/>
</dbReference>
<name>A0A919FC87_9XANT</name>
<accession>A0A919FC87</accession>
<reference evidence="1" key="2">
    <citation type="submission" date="2020-09" db="EMBL/GenBank/DDBJ databases">
        <authorList>
            <person name="Sun Q."/>
            <person name="Ohkuma M."/>
        </authorList>
    </citation>
    <scope>NUCLEOTIDE SEQUENCE</scope>
    <source>
        <strain evidence="1">JCM 13306</strain>
    </source>
</reference>
<organism evidence="1 2">
    <name type="scientific">Xanthomonas boreopolis</name>
    <dbReference type="NCBI Taxonomy" id="86183"/>
    <lineage>
        <taxon>Bacteria</taxon>
        <taxon>Pseudomonadati</taxon>
        <taxon>Pseudomonadota</taxon>
        <taxon>Gammaproteobacteria</taxon>
        <taxon>Lysobacterales</taxon>
        <taxon>Lysobacteraceae</taxon>
        <taxon>Xanthomonas</taxon>
    </lineage>
</organism>
<dbReference type="InterPro" id="IPR023159">
    <property type="entry name" value="SO1590-like_sf"/>
</dbReference>
<dbReference type="RefSeq" id="WP_140727316.1">
    <property type="nucleotide sequence ID" value="NZ_BNBA01000050.1"/>
</dbReference>
<dbReference type="InterPro" id="IPR021607">
    <property type="entry name" value="DUF3224"/>
</dbReference>
<evidence type="ECO:0008006" key="3">
    <source>
        <dbReference type="Google" id="ProtNLM"/>
    </source>
</evidence>
<sequence length="137" mass="14615">MKQHATGRFEVKLQPQASRQVEGNTLARMSLDKVFSGDLQGEGKGEMLAARTAVEGSAAYVAAEAFTGSVHGRSGSFLLVHRGWMEQGTQSLLVSVVPDSGTGELKGIAGTLGIRIEDGVHYYDFDYTLPDARAAPM</sequence>
<comment type="caution">
    <text evidence="1">The sequence shown here is derived from an EMBL/GenBank/DDBJ whole genome shotgun (WGS) entry which is preliminary data.</text>
</comment>